<comment type="similarity">
    <text evidence="1">Belongs to the copine family.</text>
</comment>
<organism evidence="5 6">
    <name type="scientific">Chondrus crispus</name>
    <name type="common">Carrageen Irish moss</name>
    <name type="synonym">Polymorpha crispa</name>
    <dbReference type="NCBI Taxonomy" id="2769"/>
    <lineage>
        <taxon>Eukaryota</taxon>
        <taxon>Rhodophyta</taxon>
        <taxon>Florideophyceae</taxon>
        <taxon>Rhodymeniophycidae</taxon>
        <taxon>Gigartinales</taxon>
        <taxon>Gigartinaceae</taxon>
        <taxon>Chondrus</taxon>
    </lineage>
</organism>
<keyword evidence="6" id="KW-1185">Reference proteome</keyword>
<dbReference type="RefSeq" id="XP_005718092.1">
    <property type="nucleotide sequence ID" value="XM_005718035.1"/>
</dbReference>
<dbReference type="PhylomeDB" id="R7QI63"/>
<dbReference type="OrthoDB" id="5855668at2759"/>
<dbReference type="PANTHER" id="PTHR10857:SF106">
    <property type="entry name" value="C2 DOMAIN-CONTAINING PROTEIN"/>
    <property type="match status" value="1"/>
</dbReference>
<dbReference type="CDD" id="cd04048">
    <property type="entry name" value="C2A_Copine"/>
    <property type="match status" value="1"/>
</dbReference>
<evidence type="ECO:0000256" key="2">
    <source>
        <dbReference type="ARBA" id="ARBA00022737"/>
    </source>
</evidence>
<dbReference type="Proteomes" id="UP000012073">
    <property type="component" value="Unassembled WGS sequence"/>
</dbReference>
<accession>R7QI63</accession>
<dbReference type="STRING" id="2769.R7QI63"/>
<feature type="compositionally biased region" description="Low complexity" evidence="3">
    <location>
        <begin position="14"/>
        <end position="44"/>
    </location>
</feature>
<dbReference type="CDD" id="cd04047">
    <property type="entry name" value="C2B_Copine"/>
    <property type="match status" value="1"/>
</dbReference>
<dbReference type="GO" id="GO:0071277">
    <property type="term" value="P:cellular response to calcium ion"/>
    <property type="evidence" value="ECO:0007669"/>
    <property type="project" value="TreeGrafter"/>
</dbReference>
<evidence type="ECO:0000259" key="4">
    <source>
        <dbReference type="PROSITE" id="PS50004"/>
    </source>
</evidence>
<dbReference type="InterPro" id="IPR000008">
    <property type="entry name" value="C2_dom"/>
</dbReference>
<name>R7QI63_CHOCR</name>
<dbReference type="InterPro" id="IPR010734">
    <property type="entry name" value="Copine_C"/>
</dbReference>
<dbReference type="InterPro" id="IPR037768">
    <property type="entry name" value="C2B_Copine"/>
</dbReference>
<sequence length="707" mass="76601">MQQQSVQQPYTLPQQSFQQPYSQQYAAPQQPYAASQPSYQVPQHPQHPPQHPSQRPPQGPPQGPPYYPPQAEHVDQNDFYAQSSQYNTHSQPSYASPPNLYPNASHSAAPPPHPAPGGYPSGPGIGSPETHLGAPSMSVPHMAPPLPSDMASLQTDMSMMGMGPAPSMGAPGAAGVMHINLEMKAVGLRNKDIIGKSDPICYVNVPHPSTPAGAASNQVRKWIIAGRTEVAENTLAPTWAKRVQMPFHFEQHQVIRFLVIDVDNKKTLQGDGLGHCITSLAEIVRNGVLTLKLYSSRGASAKCGDLIVRAHDDSPAGKVRLKLALSGAGLDKKDMFGKSDPYYELRQIIAGNRGTSTLYKSEVIKNNLNPTWEPHSLLLSPGGMSWDRVQLQIIVNDWDKYTPHDLIGEAKFSLAELTSKPLFDLINPKKALKGGSYKNSGRLKVHRADAVELPNFISYLQGGLRLNFVVAVDFTASNKPVNDPASLHYIKDPMKPSPYAQALKAVGNVLMGYIPDGYVSALGFGAILPGQGNTPSFDFSLNGETDPRVPGVSGLLAVYEQSVKKVTLAGPTNFAPLITNAAHMASLYPVTPTYQHFSVLLILTDGAVSDLVETIDAIIDCSKRAPLAIVIVGIGDADFSSMRRLDGDTAKLRSDSGREAKHDIVQFTKFDTKKSVDVIASEVLQEVPQRVVEYMIDAGIQPNPRTY</sequence>
<evidence type="ECO:0000313" key="6">
    <source>
        <dbReference type="Proteomes" id="UP000012073"/>
    </source>
</evidence>
<dbReference type="Pfam" id="PF00168">
    <property type="entry name" value="C2"/>
    <property type="match status" value="2"/>
</dbReference>
<dbReference type="KEGG" id="ccp:CHC_T00000553001"/>
<dbReference type="InterPro" id="IPR036465">
    <property type="entry name" value="vWFA_dom_sf"/>
</dbReference>
<dbReference type="Gene3D" id="2.60.40.150">
    <property type="entry name" value="C2 domain"/>
    <property type="match status" value="2"/>
</dbReference>
<dbReference type="GO" id="GO:0005886">
    <property type="term" value="C:plasma membrane"/>
    <property type="evidence" value="ECO:0007669"/>
    <property type="project" value="TreeGrafter"/>
</dbReference>
<dbReference type="PROSITE" id="PS50004">
    <property type="entry name" value="C2"/>
    <property type="match status" value="2"/>
</dbReference>
<proteinExistence type="inferred from homology"/>
<dbReference type="Pfam" id="PF07002">
    <property type="entry name" value="Copine"/>
    <property type="match status" value="1"/>
</dbReference>
<protein>
    <recommendedName>
        <fullName evidence="4">C2 domain-containing protein</fullName>
    </recommendedName>
</protein>
<dbReference type="InterPro" id="IPR035892">
    <property type="entry name" value="C2_domain_sf"/>
</dbReference>
<feature type="compositionally biased region" description="Pro residues" evidence="3">
    <location>
        <begin position="45"/>
        <end position="68"/>
    </location>
</feature>
<dbReference type="InterPro" id="IPR045052">
    <property type="entry name" value="Copine"/>
</dbReference>
<dbReference type="PANTHER" id="PTHR10857">
    <property type="entry name" value="COPINE"/>
    <property type="match status" value="1"/>
</dbReference>
<dbReference type="Gramene" id="CDF38207">
    <property type="protein sequence ID" value="CDF38207"/>
    <property type="gene ID" value="CHC_T00000553001"/>
</dbReference>
<dbReference type="SUPFAM" id="SSF53300">
    <property type="entry name" value="vWA-like"/>
    <property type="match status" value="1"/>
</dbReference>
<evidence type="ECO:0000256" key="1">
    <source>
        <dbReference type="ARBA" id="ARBA00009048"/>
    </source>
</evidence>
<feature type="domain" description="C2" evidence="4">
    <location>
        <begin position="302"/>
        <end position="427"/>
    </location>
</feature>
<dbReference type="GO" id="GO:0005544">
    <property type="term" value="F:calcium-dependent phospholipid binding"/>
    <property type="evidence" value="ECO:0007669"/>
    <property type="project" value="InterPro"/>
</dbReference>
<dbReference type="SMART" id="SM00239">
    <property type="entry name" value="C2"/>
    <property type="match status" value="2"/>
</dbReference>
<dbReference type="GeneID" id="17325811"/>
<reference evidence="6" key="1">
    <citation type="journal article" date="2013" name="Proc. Natl. Acad. Sci. U.S.A.">
        <title>Genome structure and metabolic features in the red seaweed Chondrus crispus shed light on evolution of the Archaeplastida.</title>
        <authorList>
            <person name="Collen J."/>
            <person name="Porcel B."/>
            <person name="Carre W."/>
            <person name="Ball S.G."/>
            <person name="Chaparro C."/>
            <person name="Tonon T."/>
            <person name="Barbeyron T."/>
            <person name="Michel G."/>
            <person name="Noel B."/>
            <person name="Valentin K."/>
            <person name="Elias M."/>
            <person name="Artiguenave F."/>
            <person name="Arun A."/>
            <person name="Aury J.M."/>
            <person name="Barbosa-Neto J.F."/>
            <person name="Bothwell J.H."/>
            <person name="Bouget F.Y."/>
            <person name="Brillet L."/>
            <person name="Cabello-Hurtado F."/>
            <person name="Capella-Gutierrez S."/>
            <person name="Charrier B."/>
            <person name="Cladiere L."/>
            <person name="Cock J.M."/>
            <person name="Coelho S.M."/>
            <person name="Colleoni C."/>
            <person name="Czjzek M."/>
            <person name="Da Silva C."/>
            <person name="Delage L."/>
            <person name="Denoeud F."/>
            <person name="Deschamps P."/>
            <person name="Dittami S.M."/>
            <person name="Gabaldon T."/>
            <person name="Gachon C.M."/>
            <person name="Groisillier A."/>
            <person name="Herve C."/>
            <person name="Jabbari K."/>
            <person name="Katinka M."/>
            <person name="Kloareg B."/>
            <person name="Kowalczyk N."/>
            <person name="Labadie K."/>
            <person name="Leblanc C."/>
            <person name="Lopez P.J."/>
            <person name="McLachlan D.H."/>
            <person name="Meslet-Cladiere L."/>
            <person name="Moustafa A."/>
            <person name="Nehr Z."/>
            <person name="Nyvall Collen P."/>
            <person name="Panaud O."/>
            <person name="Partensky F."/>
            <person name="Poulain J."/>
            <person name="Rensing S.A."/>
            <person name="Rousvoal S."/>
            <person name="Samson G."/>
            <person name="Symeonidi A."/>
            <person name="Weissenbach J."/>
            <person name="Zambounis A."/>
            <person name="Wincker P."/>
            <person name="Boyen C."/>
        </authorList>
    </citation>
    <scope>NUCLEOTIDE SEQUENCE [LARGE SCALE GENOMIC DNA]</scope>
    <source>
        <strain evidence="6">cv. Stackhouse</strain>
    </source>
</reference>
<feature type="region of interest" description="Disordered" evidence="3">
    <location>
        <begin position="1"/>
        <end position="151"/>
    </location>
</feature>
<feature type="domain" description="C2" evidence="4">
    <location>
        <begin position="162"/>
        <end position="293"/>
    </location>
</feature>
<dbReference type="SMART" id="SM00327">
    <property type="entry name" value="VWA"/>
    <property type="match status" value="1"/>
</dbReference>
<feature type="compositionally biased region" description="Polar residues" evidence="3">
    <location>
        <begin position="79"/>
        <end position="96"/>
    </location>
</feature>
<dbReference type="AlphaFoldDB" id="R7QI63"/>
<dbReference type="EMBL" id="HG001903">
    <property type="protein sequence ID" value="CDF38207.1"/>
    <property type="molecule type" value="Genomic_DNA"/>
</dbReference>
<dbReference type="SUPFAM" id="SSF49562">
    <property type="entry name" value="C2 domain (Calcium/lipid-binding domain, CaLB)"/>
    <property type="match status" value="2"/>
</dbReference>
<evidence type="ECO:0000256" key="3">
    <source>
        <dbReference type="SAM" id="MobiDB-lite"/>
    </source>
</evidence>
<feature type="compositionally biased region" description="Polar residues" evidence="3">
    <location>
        <begin position="1"/>
        <end position="13"/>
    </location>
</feature>
<dbReference type="InterPro" id="IPR002035">
    <property type="entry name" value="VWF_A"/>
</dbReference>
<evidence type="ECO:0000313" key="5">
    <source>
        <dbReference type="EMBL" id="CDF38207.1"/>
    </source>
</evidence>
<keyword evidence="2" id="KW-0677">Repeat</keyword>
<gene>
    <name evidence="5" type="ORF">CHC_T00000553001</name>
</gene>